<evidence type="ECO:0000259" key="5">
    <source>
        <dbReference type="PROSITE" id="PS51078"/>
    </source>
</evidence>
<dbReference type="Pfam" id="PF09339">
    <property type="entry name" value="HTH_IclR"/>
    <property type="match status" value="1"/>
</dbReference>
<evidence type="ECO:0000313" key="7">
    <source>
        <dbReference type="Proteomes" id="UP001499967"/>
    </source>
</evidence>
<dbReference type="SUPFAM" id="SSF55781">
    <property type="entry name" value="GAF domain-like"/>
    <property type="match status" value="1"/>
</dbReference>
<feature type="domain" description="IclR-ED" evidence="5">
    <location>
        <begin position="72"/>
        <end position="259"/>
    </location>
</feature>
<protein>
    <submittedName>
        <fullName evidence="6">IclR family transcriptional regulator</fullName>
    </submittedName>
</protein>
<evidence type="ECO:0000313" key="6">
    <source>
        <dbReference type="EMBL" id="GAA0935202.1"/>
    </source>
</evidence>
<dbReference type="InterPro" id="IPR050707">
    <property type="entry name" value="HTH_MetabolicPath_Reg"/>
</dbReference>
<name>A0ABP4AFX2_9PSEU</name>
<dbReference type="PROSITE" id="PS51078">
    <property type="entry name" value="ICLR_ED"/>
    <property type="match status" value="1"/>
</dbReference>
<feature type="domain" description="HTH iclR-type" evidence="4">
    <location>
        <begin position="14"/>
        <end position="74"/>
    </location>
</feature>
<dbReference type="InterPro" id="IPR029016">
    <property type="entry name" value="GAF-like_dom_sf"/>
</dbReference>
<gene>
    <name evidence="6" type="ORF">GCM10009559_26490</name>
</gene>
<comment type="caution">
    <text evidence="6">The sequence shown here is derived from an EMBL/GenBank/DDBJ whole genome shotgun (WGS) entry which is preliminary data.</text>
</comment>
<dbReference type="PROSITE" id="PS51077">
    <property type="entry name" value="HTH_ICLR"/>
    <property type="match status" value="1"/>
</dbReference>
<reference evidence="7" key="1">
    <citation type="journal article" date="2019" name="Int. J. Syst. Evol. Microbiol.">
        <title>The Global Catalogue of Microorganisms (GCM) 10K type strain sequencing project: providing services to taxonomists for standard genome sequencing and annotation.</title>
        <authorList>
            <consortium name="The Broad Institute Genomics Platform"/>
            <consortium name="The Broad Institute Genome Sequencing Center for Infectious Disease"/>
            <person name="Wu L."/>
            <person name="Ma J."/>
        </authorList>
    </citation>
    <scope>NUCLEOTIDE SEQUENCE [LARGE SCALE GENOMIC DNA]</scope>
    <source>
        <strain evidence="7">JCM 11117</strain>
    </source>
</reference>
<keyword evidence="7" id="KW-1185">Reference proteome</keyword>
<dbReference type="SUPFAM" id="SSF46785">
    <property type="entry name" value="Winged helix' DNA-binding domain"/>
    <property type="match status" value="1"/>
</dbReference>
<dbReference type="SMART" id="SM00346">
    <property type="entry name" value="HTH_ICLR"/>
    <property type="match status" value="1"/>
</dbReference>
<proteinExistence type="predicted"/>
<dbReference type="InterPro" id="IPR036388">
    <property type="entry name" value="WH-like_DNA-bd_sf"/>
</dbReference>
<evidence type="ECO:0000256" key="2">
    <source>
        <dbReference type="ARBA" id="ARBA00023125"/>
    </source>
</evidence>
<dbReference type="InterPro" id="IPR005471">
    <property type="entry name" value="Tscrpt_reg_IclR_N"/>
</dbReference>
<dbReference type="PANTHER" id="PTHR30136:SF35">
    <property type="entry name" value="HTH-TYPE TRANSCRIPTIONAL REGULATOR RV1719"/>
    <property type="match status" value="1"/>
</dbReference>
<sequence length="272" mass="29674">MPINVEYQKPTYSVNSIDNALRAIHILRDFGSARVSDVAKMLGIADSTAHRIMAMLVFHGFAVQDDQRRYCAGPALSAPVISSEVARDIQKLAHPTIDALARDYAETVCLATRVGVHTRVLLSVEPEDSDHVPERTGNVLPAHLSAAGRALLALLPEAQVESLYRSPAAEARGSQLSDREYRILLDELENTRRRGFARCVESINKGISAIAIPVTSPHSPPVAIVVSTPSQRLIELYRTPERRSLLFNARDDLVATLALKLAPTEATSDLIA</sequence>
<evidence type="ECO:0000256" key="1">
    <source>
        <dbReference type="ARBA" id="ARBA00023015"/>
    </source>
</evidence>
<dbReference type="Gene3D" id="3.30.450.40">
    <property type="match status" value="1"/>
</dbReference>
<dbReference type="EMBL" id="BAAAHP010000075">
    <property type="protein sequence ID" value="GAA0935202.1"/>
    <property type="molecule type" value="Genomic_DNA"/>
</dbReference>
<dbReference type="Gene3D" id="1.10.10.10">
    <property type="entry name" value="Winged helix-like DNA-binding domain superfamily/Winged helix DNA-binding domain"/>
    <property type="match status" value="1"/>
</dbReference>
<organism evidence="6 7">
    <name type="scientific">Pseudonocardia zijingensis</name>
    <dbReference type="NCBI Taxonomy" id="153376"/>
    <lineage>
        <taxon>Bacteria</taxon>
        <taxon>Bacillati</taxon>
        <taxon>Actinomycetota</taxon>
        <taxon>Actinomycetes</taxon>
        <taxon>Pseudonocardiales</taxon>
        <taxon>Pseudonocardiaceae</taxon>
        <taxon>Pseudonocardia</taxon>
    </lineage>
</organism>
<evidence type="ECO:0000256" key="3">
    <source>
        <dbReference type="ARBA" id="ARBA00023163"/>
    </source>
</evidence>
<dbReference type="InterPro" id="IPR036390">
    <property type="entry name" value="WH_DNA-bd_sf"/>
</dbReference>
<dbReference type="Pfam" id="PF01614">
    <property type="entry name" value="IclR_C"/>
    <property type="match status" value="1"/>
</dbReference>
<dbReference type="Proteomes" id="UP001499967">
    <property type="component" value="Unassembled WGS sequence"/>
</dbReference>
<dbReference type="RefSeq" id="WP_343941642.1">
    <property type="nucleotide sequence ID" value="NZ_BAAAHP010000075.1"/>
</dbReference>
<accession>A0ABP4AFX2</accession>
<keyword evidence="1" id="KW-0805">Transcription regulation</keyword>
<dbReference type="PANTHER" id="PTHR30136">
    <property type="entry name" value="HELIX-TURN-HELIX TRANSCRIPTIONAL REGULATOR, ICLR FAMILY"/>
    <property type="match status" value="1"/>
</dbReference>
<dbReference type="InterPro" id="IPR014757">
    <property type="entry name" value="Tscrpt_reg_IclR_C"/>
</dbReference>
<keyword evidence="2" id="KW-0238">DNA-binding</keyword>
<keyword evidence="3" id="KW-0804">Transcription</keyword>
<evidence type="ECO:0000259" key="4">
    <source>
        <dbReference type="PROSITE" id="PS51077"/>
    </source>
</evidence>